<keyword evidence="2" id="KW-1185">Reference proteome</keyword>
<protein>
    <submittedName>
        <fullName evidence="1">Uncharacterized protein</fullName>
    </submittedName>
</protein>
<name>A0ACC2JT14_9PEZI</name>
<accession>A0ACC2JT14</accession>
<proteinExistence type="predicted"/>
<evidence type="ECO:0000313" key="2">
    <source>
        <dbReference type="Proteomes" id="UP001153332"/>
    </source>
</evidence>
<dbReference type="Proteomes" id="UP001153332">
    <property type="component" value="Unassembled WGS sequence"/>
</dbReference>
<dbReference type="EMBL" id="JAPUUL010000474">
    <property type="protein sequence ID" value="KAJ8130544.1"/>
    <property type="molecule type" value="Genomic_DNA"/>
</dbReference>
<sequence>METLTVLGAVTQIIDLARTISDVLHYINSVIDAPEEIQRTRDEIASHLTLLESVRRLIERYEYDDALFSPLLLQGGPLEASMNALRELEAIVCGDPPDQNPRDRFRAILSRLRDLSLDGITWPARQRKINEIRERLQRQKSSISVGLTVALTAITTVGTTACMGQIQEVLEDVKLVNERLSEAERKAILNRCLPSNGDISTIHKNRMAQQEAGTCEWVSREEHFTNWLRPHNTSSNPSRFICIYGIPGAGKTVLASSLIQTAARNCQSRGYAYYYCLYSRKQDETVPFLMWVLRQLCKQQHDTVPTKVKEADASEDGLSIPDLLDCLYQVSLTYENGVYIIVDAVDESKPRENLRKVLTEIGTDERFWKVSLLFTSREEDEIMRPIRELGSSCVCISMSNINVREDIKRYVHTQLTRADFFVRWEDPAFLEDVENTLTHKAKGMFRWAVCQLDVLKRKRDRESIRKALETLPEDIFATYQRILVEIPEMDREFSRAALALICSHTAKIPTAEVLVTACLYSVPFNDIMRFSVDTLKEICGSLISLSDLNRAPMTWFNRDNEGLRQFHRCSLAHYTVKEYLFSPIAASGPANFFALSDQIVRDIDLKVSFTGLSHFGVYTTHQSRPTRPTVSRYEEYCLETTEHALIKRRPDIMSNEDIRKIVISSLTPTSPHFVHLRNVNGISRIMKVNFPTWNSISVWDPSRPVTPALGLLVNLVILEWPELANKYLGAPEFDSLRRTEKAKIWTERFRRDEESETILGYCLRKRDLTFLSVLVNHGASFEHEPEALYTTMRSFKNRDMALKALELLLNHGATTNPIPNNRGGAEGGFAFTPLQLAVYLLEYEWIELLLDENADVNMTGTPGGIVPSSWNETRAAEEIDQQPVLEICSFAEPSWIHVRGTNSSRIRDSISELLRRHGAEELIEEEDEDIEVGDVSEQNINEHQGDVSMAMMSDDTDDYIR</sequence>
<reference evidence="1" key="1">
    <citation type="submission" date="2022-12" db="EMBL/GenBank/DDBJ databases">
        <title>Genome Sequence of Lasiodiplodia mahajangana.</title>
        <authorList>
            <person name="Buettner E."/>
        </authorList>
    </citation>
    <scope>NUCLEOTIDE SEQUENCE</scope>
    <source>
        <strain evidence="1">VT137</strain>
    </source>
</reference>
<comment type="caution">
    <text evidence="1">The sequence shown here is derived from an EMBL/GenBank/DDBJ whole genome shotgun (WGS) entry which is preliminary data.</text>
</comment>
<evidence type="ECO:0000313" key="1">
    <source>
        <dbReference type="EMBL" id="KAJ8130544.1"/>
    </source>
</evidence>
<organism evidence="1 2">
    <name type="scientific">Lasiodiplodia mahajangana</name>
    <dbReference type="NCBI Taxonomy" id="1108764"/>
    <lineage>
        <taxon>Eukaryota</taxon>
        <taxon>Fungi</taxon>
        <taxon>Dikarya</taxon>
        <taxon>Ascomycota</taxon>
        <taxon>Pezizomycotina</taxon>
        <taxon>Dothideomycetes</taxon>
        <taxon>Dothideomycetes incertae sedis</taxon>
        <taxon>Botryosphaeriales</taxon>
        <taxon>Botryosphaeriaceae</taxon>
        <taxon>Lasiodiplodia</taxon>
    </lineage>
</organism>
<gene>
    <name evidence="1" type="ORF">O1611_g3085</name>
</gene>